<evidence type="ECO:0000256" key="1">
    <source>
        <dbReference type="ARBA" id="ARBA00022679"/>
    </source>
</evidence>
<dbReference type="GO" id="GO:0004792">
    <property type="term" value="F:thiosulfate-cyanide sulfurtransferase activity"/>
    <property type="evidence" value="ECO:0007669"/>
    <property type="project" value="TreeGrafter"/>
</dbReference>
<dbReference type="Gene3D" id="3.40.250.10">
    <property type="entry name" value="Rhodanese-like domain"/>
    <property type="match status" value="2"/>
</dbReference>
<keyword evidence="2" id="KW-0677">Repeat</keyword>
<feature type="domain" description="Rhodanese" evidence="3">
    <location>
        <begin position="162"/>
        <end position="274"/>
    </location>
</feature>
<dbReference type="CDD" id="cd01449">
    <property type="entry name" value="TST_Repeat_2"/>
    <property type="match status" value="1"/>
</dbReference>
<keyword evidence="1 4" id="KW-0808">Transferase</keyword>
<dbReference type="AlphaFoldDB" id="A0A6N8KZE7"/>
<name>A0A6N8KZE7_9SPHI</name>
<gene>
    <name evidence="4" type="ORF">GQF63_04715</name>
</gene>
<protein>
    <submittedName>
        <fullName evidence="4">Sulfurtransferase</fullName>
    </submittedName>
</protein>
<dbReference type="SUPFAM" id="SSF52821">
    <property type="entry name" value="Rhodanese/Cell cycle control phosphatase"/>
    <property type="match status" value="2"/>
</dbReference>
<comment type="caution">
    <text evidence="4">The sequence shown here is derived from an EMBL/GenBank/DDBJ whole genome shotgun (WGS) entry which is preliminary data.</text>
</comment>
<dbReference type="PROSITE" id="PS50206">
    <property type="entry name" value="RHODANESE_3"/>
    <property type="match status" value="2"/>
</dbReference>
<dbReference type="InterPro" id="IPR036873">
    <property type="entry name" value="Rhodanese-like_dom_sf"/>
</dbReference>
<sequence length="276" mass="30195">MSKVLLSVSEAESLMAKRQTIVLDASIDKVGQKLDNSNLQLLPHSRFFDIEGVFSDHQSGLPHTMPSAAVFEAEAQKLGVNQNSQILLYDRWGVYSSPRAWWMFRYMGFEEVYILNGGLPAWEQAGKPTVSAYESPSAIGDFKAEPQANWFIDLENLKMLLGQEDVHIVDARSAGRFAGTAPEPRPGLKSGHIPGSSNIPFDQVLDGIYFKDVAALAPIYAHKIEKGYTNVFSCGSGITASVLALGAYELGIDTPTVFDGSWSEYGADPDSLVERD</sequence>
<evidence type="ECO:0000259" key="3">
    <source>
        <dbReference type="PROSITE" id="PS50206"/>
    </source>
</evidence>
<dbReference type="RefSeq" id="WP_160367962.1">
    <property type="nucleotide sequence ID" value="NZ_WSQA01000003.1"/>
</dbReference>
<dbReference type="InterPro" id="IPR001763">
    <property type="entry name" value="Rhodanese-like_dom"/>
</dbReference>
<feature type="domain" description="Rhodanese" evidence="3">
    <location>
        <begin position="42"/>
        <end position="131"/>
    </location>
</feature>
<keyword evidence="5" id="KW-1185">Reference proteome</keyword>
<dbReference type="EMBL" id="WSQA01000003">
    <property type="protein sequence ID" value="MVZ61318.1"/>
    <property type="molecule type" value="Genomic_DNA"/>
</dbReference>
<dbReference type="PANTHER" id="PTHR11364">
    <property type="entry name" value="THIOSULFATE SULFERTANSFERASE"/>
    <property type="match status" value="1"/>
</dbReference>
<evidence type="ECO:0000256" key="2">
    <source>
        <dbReference type="ARBA" id="ARBA00022737"/>
    </source>
</evidence>
<evidence type="ECO:0000313" key="4">
    <source>
        <dbReference type="EMBL" id="MVZ61318.1"/>
    </source>
</evidence>
<dbReference type="CDD" id="cd01448">
    <property type="entry name" value="TST_Repeat_1"/>
    <property type="match status" value="1"/>
</dbReference>
<evidence type="ECO:0000313" key="5">
    <source>
        <dbReference type="Proteomes" id="UP000435036"/>
    </source>
</evidence>
<dbReference type="Proteomes" id="UP000435036">
    <property type="component" value="Unassembled WGS sequence"/>
</dbReference>
<accession>A0A6N8KZE7</accession>
<proteinExistence type="predicted"/>
<reference evidence="4 5" key="1">
    <citation type="submission" date="2019-12" db="EMBL/GenBank/DDBJ databases">
        <authorList>
            <person name="Dong K."/>
        </authorList>
    </citation>
    <scope>NUCLEOTIDE SEQUENCE [LARGE SCALE GENOMIC DNA]</scope>
    <source>
        <strain evidence="4 5">JCM 31225</strain>
    </source>
</reference>
<dbReference type="SMART" id="SM00450">
    <property type="entry name" value="RHOD"/>
    <property type="match status" value="2"/>
</dbReference>
<dbReference type="OrthoDB" id="9770030at2"/>
<dbReference type="Pfam" id="PF00581">
    <property type="entry name" value="Rhodanese"/>
    <property type="match status" value="2"/>
</dbReference>
<organism evidence="4 5">
    <name type="scientific">Sphingobacterium humi</name>
    <dbReference type="NCBI Taxonomy" id="1796905"/>
    <lineage>
        <taxon>Bacteria</taxon>
        <taxon>Pseudomonadati</taxon>
        <taxon>Bacteroidota</taxon>
        <taxon>Sphingobacteriia</taxon>
        <taxon>Sphingobacteriales</taxon>
        <taxon>Sphingobacteriaceae</taxon>
        <taxon>Sphingobacterium</taxon>
    </lineage>
</organism>
<dbReference type="InterPro" id="IPR045078">
    <property type="entry name" value="TST/MPST-like"/>
</dbReference>
<dbReference type="PANTHER" id="PTHR11364:SF27">
    <property type="entry name" value="SULFURTRANSFERASE"/>
    <property type="match status" value="1"/>
</dbReference>